<sequence>MKLIFSDFKPFQRGTKKVLGELEADILDVIWDSEPVTVREVCDKLNRNRNIAYTTVMTVMGRLAKKGYLEKNKCENTAAYIYNSVITKDEFQKSIVSSVIKGLMEDYKDQVLSHFASEVSKDELDKIEQLVKDEV</sequence>
<dbReference type="GO" id="GO:0003677">
    <property type="term" value="F:DNA binding"/>
    <property type="evidence" value="ECO:0007669"/>
    <property type="project" value="UniProtKB-KW"/>
</dbReference>
<keyword evidence="3" id="KW-0238">DNA-binding</keyword>
<keyword evidence="6" id="KW-1185">Reference proteome</keyword>
<dbReference type="RefSeq" id="WP_213167367.1">
    <property type="nucleotide sequence ID" value="NZ_CP058559.1"/>
</dbReference>
<dbReference type="Gene3D" id="1.10.10.10">
    <property type="entry name" value="Winged helix-like DNA-binding domain superfamily/Winged helix DNA-binding domain"/>
    <property type="match status" value="1"/>
</dbReference>
<dbReference type="GO" id="GO:0045892">
    <property type="term" value="P:negative regulation of DNA-templated transcription"/>
    <property type="evidence" value="ECO:0007669"/>
    <property type="project" value="InterPro"/>
</dbReference>
<evidence type="ECO:0000256" key="2">
    <source>
        <dbReference type="ARBA" id="ARBA00023015"/>
    </source>
</evidence>
<organism evidence="5 6">
    <name type="scientific">Alkalicella caledoniensis</name>
    <dbReference type="NCBI Taxonomy" id="2731377"/>
    <lineage>
        <taxon>Bacteria</taxon>
        <taxon>Bacillati</taxon>
        <taxon>Bacillota</taxon>
        <taxon>Clostridia</taxon>
        <taxon>Eubacteriales</taxon>
        <taxon>Proteinivoracaceae</taxon>
        <taxon>Alkalicella</taxon>
    </lineage>
</organism>
<dbReference type="InterPro" id="IPR036388">
    <property type="entry name" value="WH-like_DNA-bd_sf"/>
</dbReference>
<evidence type="ECO:0000313" key="5">
    <source>
        <dbReference type="EMBL" id="QNO13700.1"/>
    </source>
</evidence>
<dbReference type="InterPro" id="IPR005650">
    <property type="entry name" value="BlaI_family"/>
</dbReference>
<dbReference type="AlphaFoldDB" id="A0A7G9W4T8"/>
<dbReference type="Proteomes" id="UP000516160">
    <property type="component" value="Chromosome"/>
</dbReference>
<gene>
    <name evidence="5" type="ORF">HYG86_02475</name>
</gene>
<reference evidence="5 6" key="1">
    <citation type="submission" date="2020-07" db="EMBL/GenBank/DDBJ databases">
        <title>Alkalicella. sp. LB2 genome.</title>
        <authorList>
            <person name="Postec A."/>
            <person name="Quemeneur M."/>
        </authorList>
    </citation>
    <scope>NUCLEOTIDE SEQUENCE [LARGE SCALE GENOMIC DNA]</scope>
    <source>
        <strain evidence="5 6">LB2</strain>
    </source>
</reference>
<dbReference type="Pfam" id="PF03965">
    <property type="entry name" value="Penicillinase_R"/>
    <property type="match status" value="1"/>
</dbReference>
<comment type="similarity">
    <text evidence="1">Belongs to the BlaI transcriptional regulatory family.</text>
</comment>
<keyword evidence="2" id="KW-0805">Transcription regulation</keyword>
<name>A0A7G9W4T8_ALKCA</name>
<evidence type="ECO:0000256" key="1">
    <source>
        <dbReference type="ARBA" id="ARBA00011046"/>
    </source>
</evidence>
<dbReference type="PIRSF" id="PIRSF019455">
    <property type="entry name" value="CopR_AtkY"/>
    <property type="match status" value="1"/>
</dbReference>
<dbReference type="EMBL" id="CP058559">
    <property type="protein sequence ID" value="QNO13700.1"/>
    <property type="molecule type" value="Genomic_DNA"/>
</dbReference>
<protein>
    <submittedName>
        <fullName evidence="5">BlaI/MecI/CopY family transcriptional regulator</fullName>
    </submittedName>
</protein>
<dbReference type="SUPFAM" id="SSF46785">
    <property type="entry name" value="Winged helix' DNA-binding domain"/>
    <property type="match status" value="1"/>
</dbReference>
<dbReference type="KEGG" id="acae:HYG86_02475"/>
<evidence type="ECO:0000313" key="6">
    <source>
        <dbReference type="Proteomes" id="UP000516160"/>
    </source>
</evidence>
<proteinExistence type="inferred from homology"/>
<evidence type="ECO:0000256" key="4">
    <source>
        <dbReference type="ARBA" id="ARBA00023163"/>
    </source>
</evidence>
<accession>A0A7G9W4T8</accession>
<keyword evidence="4" id="KW-0804">Transcription</keyword>
<evidence type="ECO:0000256" key="3">
    <source>
        <dbReference type="ARBA" id="ARBA00023125"/>
    </source>
</evidence>
<dbReference type="InterPro" id="IPR036390">
    <property type="entry name" value="WH_DNA-bd_sf"/>
</dbReference>